<evidence type="ECO:0000256" key="1">
    <source>
        <dbReference type="SAM" id="SignalP"/>
    </source>
</evidence>
<accession>A0A239FPV8</accession>
<keyword evidence="1" id="KW-0732">Signal</keyword>
<dbReference type="Proteomes" id="UP000242915">
    <property type="component" value="Unassembled WGS sequence"/>
</dbReference>
<proteinExistence type="predicted"/>
<name>A0A239FPV8_9PSED</name>
<dbReference type="RefSeq" id="WP_089360168.1">
    <property type="nucleotide sequence ID" value="NZ_FZOG01000003.1"/>
</dbReference>
<protein>
    <submittedName>
        <fullName evidence="2">Uncharacterized protein</fullName>
    </submittedName>
</protein>
<organism evidence="2 3">
    <name type="scientific">Pseudomonas segetis</name>
    <dbReference type="NCBI Taxonomy" id="298908"/>
    <lineage>
        <taxon>Bacteria</taxon>
        <taxon>Pseudomonadati</taxon>
        <taxon>Pseudomonadota</taxon>
        <taxon>Gammaproteobacteria</taxon>
        <taxon>Pseudomonadales</taxon>
        <taxon>Pseudomonadaceae</taxon>
        <taxon>Pseudomonas</taxon>
    </lineage>
</organism>
<evidence type="ECO:0000313" key="3">
    <source>
        <dbReference type="Proteomes" id="UP000242915"/>
    </source>
</evidence>
<reference evidence="3" key="1">
    <citation type="submission" date="2017-06" db="EMBL/GenBank/DDBJ databases">
        <authorList>
            <person name="Varghese N."/>
            <person name="Submissions S."/>
        </authorList>
    </citation>
    <scope>NUCLEOTIDE SEQUENCE [LARGE SCALE GENOMIC DNA]</scope>
    <source>
        <strain evidence="3">CIP 108523</strain>
    </source>
</reference>
<gene>
    <name evidence="2" type="ORF">SAMN05216255_2724</name>
</gene>
<feature type="chain" id="PRO_5012037303" evidence="1">
    <location>
        <begin position="18"/>
        <end position="166"/>
    </location>
</feature>
<evidence type="ECO:0000313" key="2">
    <source>
        <dbReference type="EMBL" id="SNS58951.1"/>
    </source>
</evidence>
<keyword evidence="3" id="KW-1185">Reference proteome</keyword>
<dbReference type="EMBL" id="FZOG01000003">
    <property type="protein sequence ID" value="SNS58951.1"/>
    <property type="molecule type" value="Genomic_DNA"/>
</dbReference>
<dbReference type="AlphaFoldDB" id="A0A239FPV8"/>
<feature type="signal peptide" evidence="1">
    <location>
        <begin position="1"/>
        <end position="17"/>
    </location>
</feature>
<sequence length="166" mass="18793">MKLLIIILLFASFNAAAGEVEICKGNKSTRNFLSEWREGDRATYILTTIHGTETLRESGRIAYQADLNDDGNNDYIFESFDSQGTAKDRTFAILIQCKGFLQFAGGDYFAGVKEGTKIHNGYRDIIFFSYQRDESNKIIYSQGQKLIIPHIWSFNPSSGKYEGDMD</sequence>